<dbReference type="Pfam" id="PF07021">
    <property type="entry name" value="MetW"/>
    <property type="match status" value="1"/>
</dbReference>
<dbReference type="SUPFAM" id="SSF53335">
    <property type="entry name" value="S-adenosyl-L-methionine-dependent methyltransferases"/>
    <property type="match status" value="1"/>
</dbReference>
<evidence type="ECO:0000313" key="1">
    <source>
        <dbReference type="EMBL" id="PJJ75623.1"/>
    </source>
</evidence>
<evidence type="ECO:0000313" key="2">
    <source>
        <dbReference type="Proteomes" id="UP000230000"/>
    </source>
</evidence>
<dbReference type="EMBL" id="PGFG01000001">
    <property type="protein sequence ID" value="PJJ75623.1"/>
    <property type="molecule type" value="Genomic_DNA"/>
</dbReference>
<sequence>MIHALGTSIDQPDRNDNRNYDYSAFPIEERPEYTRIIPYIQPQTSILDLGCGNGSLLQKLIREKNVAGVGMEISETGVQICRQKGLHVMQGFIDEPLPFPDNTFDYAICNVTIQMVRYPEILLSEMKRVARFQIVSFPNFAFYKNRTEMLLKGRMPKKMLFGYSWYNTGHIHQLSITDFRELVQTIGGLRIVYLDVDETHNRIKNRLIRLFPNLFCVVPIFILEKNNHEDH</sequence>
<reference evidence="1 2" key="1">
    <citation type="submission" date="2017-11" db="EMBL/GenBank/DDBJ databases">
        <title>Genomic Encyclopedia of Archaeal and Bacterial Type Strains, Phase II (KMG-II): From Individual Species to Whole Genera.</title>
        <authorList>
            <person name="Goeker M."/>
        </authorList>
    </citation>
    <scope>NUCLEOTIDE SEQUENCE [LARGE SCALE GENOMIC DNA]</scope>
    <source>
        <strain evidence="1 2">DSM 27268</strain>
    </source>
</reference>
<protein>
    <submittedName>
        <fullName evidence="1">Methionine biosynthesis protein MetW</fullName>
    </submittedName>
</protein>
<organism evidence="1 2">
    <name type="scientific">Thermoflavifilum aggregans</name>
    <dbReference type="NCBI Taxonomy" id="454188"/>
    <lineage>
        <taxon>Bacteria</taxon>
        <taxon>Pseudomonadati</taxon>
        <taxon>Bacteroidota</taxon>
        <taxon>Chitinophagia</taxon>
        <taxon>Chitinophagales</taxon>
        <taxon>Chitinophagaceae</taxon>
        <taxon>Thermoflavifilum</taxon>
    </lineage>
</organism>
<accession>A0A2M9CUR1</accession>
<keyword evidence="2" id="KW-1185">Reference proteome</keyword>
<gene>
    <name evidence="1" type="ORF">BXY57_1204</name>
</gene>
<dbReference type="Gene3D" id="3.40.50.150">
    <property type="entry name" value="Vaccinia Virus protein VP39"/>
    <property type="match status" value="1"/>
</dbReference>
<dbReference type="Proteomes" id="UP000230000">
    <property type="component" value="Unassembled WGS sequence"/>
</dbReference>
<name>A0A2M9CUR1_9BACT</name>
<dbReference type="AlphaFoldDB" id="A0A2M9CUR1"/>
<proteinExistence type="predicted"/>
<dbReference type="InterPro" id="IPR029063">
    <property type="entry name" value="SAM-dependent_MTases_sf"/>
</dbReference>
<dbReference type="OrthoDB" id="3896938at2"/>
<dbReference type="CDD" id="cd02440">
    <property type="entry name" value="AdoMet_MTases"/>
    <property type="match status" value="1"/>
</dbReference>
<comment type="caution">
    <text evidence="1">The sequence shown here is derived from an EMBL/GenBank/DDBJ whole genome shotgun (WGS) entry which is preliminary data.</text>
</comment>
<dbReference type="InterPro" id="IPR010743">
    <property type="entry name" value="Methionine_synth_MetW"/>
</dbReference>